<proteinExistence type="predicted"/>
<evidence type="ECO:0000313" key="2">
    <source>
        <dbReference type="Proteomes" id="UP000193804"/>
    </source>
</evidence>
<keyword evidence="2" id="KW-1185">Reference proteome</keyword>
<accession>A0A1X7I613</accession>
<dbReference type="AlphaFoldDB" id="A0A1X7I613"/>
<dbReference type="Pfam" id="PF19458">
    <property type="entry name" value="DUF5995"/>
    <property type="match status" value="1"/>
</dbReference>
<gene>
    <name evidence="1" type="ORF">SAMN05661096_00218</name>
</gene>
<evidence type="ECO:0000313" key="1">
    <source>
        <dbReference type="EMBL" id="SMG09473.1"/>
    </source>
</evidence>
<organism evidence="1 2">
    <name type="scientific">Marivirga sericea</name>
    <dbReference type="NCBI Taxonomy" id="1028"/>
    <lineage>
        <taxon>Bacteria</taxon>
        <taxon>Pseudomonadati</taxon>
        <taxon>Bacteroidota</taxon>
        <taxon>Cytophagia</taxon>
        <taxon>Cytophagales</taxon>
        <taxon>Marivirgaceae</taxon>
        <taxon>Marivirga</taxon>
    </lineage>
</organism>
<dbReference type="RefSeq" id="WP_139827912.1">
    <property type="nucleotide sequence ID" value="NZ_FXAW01000001.1"/>
</dbReference>
<dbReference type="EMBL" id="FXAW01000001">
    <property type="protein sequence ID" value="SMG09473.1"/>
    <property type="molecule type" value="Genomic_DNA"/>
</dbReference>
<dbReference type="Proteomes" id="UP000193804">
    <property type="component" value="Unassembled WGS sequence"/>
</dbReference>
<name>A0A1X7I613_9BACT</name>
<dbReference type="InterPro" id="IPR046037">
    <property type="entry name" value="DUF5995"/>
</dbReference>
<reference evidence="2" key="1">
    <citation type="submission" date="2017-04" db="EMBL/GenBank/DDBJ databases">
        <authorList>
            <person name="Varghese N."/>
            <person name="Submissions S."/>
        </authorList>
    </citation>
    <scope>NUCLEOTIDE SEQUENCE [LARGE SCALE GENOMIC DNA]</scope>
    <source>
        <strain evidence="2">DSM 4125</strain>
    </source>
</reference>
<protein>
    <submittedName>
        <fullName evidence="1">Uncharacterized protein</fullName>
    </submittedName>
</protein>
<dbReference type="OrthoDB" id="583431at2"/>
<sequence length="230" mass="26935">MQAVETLLGRMDYHIECWEKISDNRQVFLRCYNMMSSNMYEAVKNGRFSDANWVNQLVVRFSEYYFEALDHYEQFSTQTPEVWKQAHDNTLKQKLHVLQNLLIGVNAHINYDLPLALYDCLNNDWNTYDEKTKAGRKSDHELVNIIIGETIDAVQDDVIAPMSPAMAVLDKLMGRMDEWLLSRLISSWRGDVWEVTQKLLQADSPESIEVIRLQQEMKVLNLNKQIIKVF</sequence>